<dbReference type="OrthoDB" id="1711136at2759"/>
<sequence length="87" mass="9921">MRLRDKGSDGGHNGLKDIQEKFGHNNYVRLRMGIGKDFHPGQQVNYVLGKWKVHEKDDVEKMIIKAGEAVKNFATIGLKLTMDNLNR</sequence>
<organism evidence="6">
    <name type="scientific">Darwinula stevensoni</name>
    <dbReference type="NCBI Taxonomy" id="69355"/>
    <lineage>
        <taxon>Eukaryota</taxon>
        <taxon>Metazoa</taxon>
        <taxon>Ecdysozoa</taxon>
        <taxon>Arthropoda</taxon>
        <taxon>Crustacea</taxon>
        <taxon>Oligostraca</taxon>
        <taxon>Ostracoda</taxon>
        <taxon>Podocopa</taxon>
        <taxon>Podocopida</taxon>
        <taxon>Darwinulocopina</taxon>
        <taxon>Darwinuloidea</taxon>
        <taxon>Darwinulidae</taxon>
        <taxon>Darwinula</taxon>
    </lineage>
</organism>
<dbReference type="EMBL" id="LR921903">
    <property type="protein sequence ID" value="CAD7255305.1"/>
    <property type="molecule type" value="Genomic_DNA"/>
</dbReference>
<evidence type="ECO:0000256" key="4">
    <source>
        <dbReference type="ARBA" id="ARBA00022884"/>
    </source>
</evidence>
<dbReference type="InterPro" id="IPR001328">
    <property type="entry name" value="Pept_tRNA_hydro"/>
</dbReference>
<evidence type="ECO:0000256" key="5">
    <source>
        <dbReference type="ARBA" id="ARBA00038063"/>
    </source>
</evidence>
<evidence type="ECO:0000313" key="6">
    <source>
        <dbReference type="EMBL" id="CAD7255305.1"/>
    </source>
</evidence>
<evidence type="ECO:0000256" key="2">
    <source>
        <dbReference type="ARBA" id="ARBA00022555"/>
    </source>
</evidence>
<evidence type="ECO:0000313" key="7">
    <source>
        <dbReference type="Proteomes" id="UP000677054"/>
    </source>
</evidence>
<gene>
    <name evidence="6" type="ORF">DSTB1V02_LOCUS15050</name>
</gene>
<keyword evidence="3" id="KW-0378">Hydrolase</keyword>
<evidence type="ECO:0000256" key="1">
    <source>
        <dbReference type="ARBA" id="ARBA00013260"/>
    </source>
</evidence>
<dbReference type="PANTHER" id="PTHR17224:SF1">
    <property type="entry name" value="PEPTIDYL-TRNA HYDROLASE"/>
    <property type="match status" value="1"/>
</dbReference>
<dbReference type="GO" id="GO:0004045">
    <property type="term" value="F:peptidyl-tRNA hydrolase activity"/>
    <property type="evidence" value="ECO:0007669"/>
    <property type="project" value="UniProtKB-EC"/>
</dbReference>
<dbReference type="AlphaFoldDB" id="A0A7R9FUD3"/>
<dbReference type="InterPro" id="IPR018171">
    <property type="entry name" value="Pept_tRNA_hydro_CS"/>
</dbReference>
<accession>A0A7R9FUD3</accession>
<keyword evidence="7" id="KW-1185">Reference proteome</keyword>
<dbReference type="Gene3D" id="3.40.50.1470">
    <property type="entry name" value="Peptidyl-tRNA hydrolase"/>
    <property type="match status" value="1"/>
</dbReference>
<dbReference type="PANTHER" id="PTHR17224">
    <property type="entry name" value="PEPTIDYL-TRNA HYDROLASE"/>
    <property type="match status" value="1"/>
</dbReference>
<dbReference type="Pfam" id="PF01195">
    <property type="entry name" value="Pept_tRNA_hydro"/>
    <property type="match status" value="1"/>
</dbReference>
<evidence type="ECO:0000256" key="3">
    <source>
        <dbReference type="ARBA" id="ARBA00022801"/>
    </source>
</evidence>
<name>A0A7R9FUD3_9CRUS</name>
<dbReference type="GO" id="GO:0000049">
    <property type="term" value="F:tRNA binding"/>
    <property type="evidence" value="ECO:0007669"/>
    <property type="project" value="UniProtKB-KW"/>
</dbReference>
<keyword evidence="4" id="KW-0694">RNA-binding</keyword>
<dbReference type="EMBL" id="CAJPEV010022385">
    <property type="protein sequence ID" value="CAG0908238.1"/>
    <property type="molecule type" value="Genomic_DNA"/>
</dbReference>
<dbReference type="Proteomes" id="UP000677054">
    <property type="component" value="Unassembled WGS sequence"/>
</dbReference>
<keyword evidence="2" id="KW-0820">tRNA-binding</keyword>
<dbReference type="EC" id="3.1.1.29" evidence="1"/>
<dbReference type="SUPFAM" id="SSF53178">
    <property type="entry name" value="Peptidyl-tRNA hydrolase-like"/>
    <property type="match status" value="1"/>
</dbReference>
<dbReference type="InterPro" id="IPR036416">
    <property type="entry name" value="Pept_tRNA_hydro_sf"/>
</dbReference>
<dbReference type="PROSITE" id="PS01196">
    <property type="entry name" value="PEPT_TRNA_HYDROL_2"/>
    <property type="match status" value="1"/>
</dbReference>
<protein>
    <recommendedName>
        <fullName evidence="1">peptidyl-tRNA hydrolase</fullName>
        <ecNumber evidence="1">3.1.1.29</ecNumber>
    </recommendedName>
</protein>
<proteinExistence type="inferred from homology"/>
<comment type="similarity">
    <text evidence="5">Belongs to the PTH family.</text>
</comment>
<reference evidence="6" key="1">
    <citation type="submission" date="2020-11" db="EMBL/GenBank/DDBJ databases">
        <authorList>
            <person name="Tran Van P."/>
        </authorList>
    </citation>
    <scope>NUCLEOTIDE SEQUENCE</scope>
</reference>